<keyword evidence="3" id="KW-1185">Reference proteome</keyword>
<dbReference type="AlphaFoldDB" id="A0A2T0LH42"/>
<reference evidence="2 3" key="1">
    <citation type="submission" date="2018-03" db="EMBL/GenBank/DDBJ databases">
        <title>Genomic Encyclopedia of Archaeal and Bacterial Type Strains, Phase II (KMG-II): from individual species to whole genera.</title>
        <authorList>
            <person name="Goeker M."/>
        </authorList>
    </citation>
    <scope>NUCLEOTIDE SEQUENCE [LARGE SCALE GENOMIC DNA]</scope>
    <source>
        <strain evidence="2 3">DSM 44946</strain>
    </source>
</reference>
<dbReference type="PIRSF" id="PIRSF021332">
    <property type="entry name" value="DUF1054"/>
    <property type="match status" value="1"/>
</dbReference>
<evidence type="ECO:0000256" key="1">
    <source>
        <dbReference type="HAMAP-Rule" id="MF_01851"/>
    </source>
</evidence>
<dbReference type="InterPro" id="IPR053707">
    <property type="entry name" value="UPF0637_domain_sf"/>
</dbReference>
<evidence type="ECO:0000313" key="3">
    <source>
        <dbReference type="Proteomes" id="UP000237797"/>
    </source>
</evidence>
<protein>
    <recommendedName>
        <fullName evidence="1">UPF0637 protein CLV97_10588</fullName>
    </recommendedName>
</protein>
<accession>A0A2T0LH42</accession>
<dbReference type="RefSeq" id="WP_106344394.1">
    <property type="nucleotide sequence ID" value="NZ_PVNE01000005.1"/>
</dbReference>
<comment type="similarity">
    <text evidence="1">Belongs to the UPF0637 family.</text>
</comment>
<dbReference type="SUPFAM" id="SSF142913">
    <property type="entry name" value="YktB/PF0168-like"/>
    <property type="match status" value="1"/>
</dbReference>
<gene>
    <name evidence="2" type="ORF">CLV97_10588</name>
</gene>
<organism evidence="2 3">
    <name type="scientific">Planifilum fimeticola</name>
    <dbReference type="NCBI Taxonomy" id="201975"/>
    <lineage>
        <taxon>Bacteria</taxon>
        <taxon>Bacillati</taxon>
        <taxon>Bacillota</taxon>
        <taxon>Bacilli</taxon>
        <taxon>Bacillales</taxon>
        <taxon>Thermoactinomycetaceae</taxon>
        <taxon>Planifilum</taxon>
    </lineage>
</organism>
<name>A0A2T0LH42_9BACL</name>
<dbReference type="Gene3D" id="3.30.930.20">
    <property type="entry name" value="Protein of unknown function DUF1054"/>
    <property type="match status" value="1"/>
</dbReference>
<dbReference type="InterPro" id="IPR009403">
    <property type="entry name" value="UPF0637"/>
</dbReference>
<dbReference type="EMBL" id="PVNE01000005">
    <property type="protein sequence ID" value="PRX41661.1"/>
    <property type="molecule type" value="Genomic_DNA"/>
</dbReference>
<sequence>MKPVGFTEEDFDVFTIPGLDSRMAALKERVRPKLEAIGETVVPFLSSRLGEPVYAHVAKHARRTVHPPDDTWVAWATNKRGYKAHPHFQTGLWQTHLFIVFALIYESPDKGAFARNLKERLNEIWPSIPDHFLLSDDHTKPDAVRKGDLSLDQVRQRLDRLETVKKAEFLCGIHLDRNDPVVGDPDRLVNTIEETIDKLLPLYRLAAKVGVHPGG</sequence>
<dbReference type="HAMAP" id="MF_01851">
    <property type="entry name" value="UPF0637"/>
    <property type="match status" value="1"/>
</dbReference>
<comment type="caution">
    <text evidence="2">The sequence shown here is derived from an EMBL/GenBank/DDBJ whole genome shotgun (WGS) entry which is preliminary data.</text>
</comment>
<proteinExistence type="inferred from homology"/>
<evidence type="ECO:0000313" key="2">
    <source>
        <dbReference type="EMBL" id="PRX41661.1"/>
    </source>
</evidence>
<dbReference type="Proteomes" id="UP000237797">
    <property type="component" value="Unassembled WGS sequence"/>
</dbReference>
<dbReference type="OrthoDB" id="9812818at2"/>
<dbReference type="Pfam" id="PF06335">
    <property type="entry name" value="DUF1054"/>
    <property type="match status" value="1"/>
</dbReference>